<organism evidence="2 3">
    <name type="scientific">Actinoplanes aureus</name>
    <dbReference type="NCBI Taxonomy" id="2792083"/>
    <lineage>
        <taxon>Bacteria</taxon>
        <taxon>Bacillati</taxon>
        <taxon>Actinomycetota</taxon>
        <taxon>Actinomycetes</taxon>
        <taxon>Micromonosporales</taxon>
        <taxon>Micromonosporaceae</taxon>
        <taxon>Actinoplanes</taxon>
    </lineage>
</organism>
<keyword evidence="1" id="KW-0812">Transmembrane</keyword>
<dbReference type="EMBL" id="JADQTO010000011">
    <property type="protein sequence ID" value="MBG0564442.1"/>
    <property type="molecule type" value="Genomic_DNA"/>
</dbReference>
<feature type="transmembrane region" description="Helical" evidence="1">
    <location>
        <begin position="39"/>
        <end position="58"/>
    </location>
</feature>
<reference evidence="2" key="1">
    <citation type="submission" date="2020-11" db="EMBL/GenBank/DDBJ databases">
        <title>Isolation and identification of active actinomycetes.</title>
        <authorList>
            <person name="Sun X."/>
        </authorList>
    </citation>
    <scope>NUCLEOTIDE SEQUENCE</scope>
    <source>
        <strain evidence="2">NEAU-A11</strain>
    </source>
</reference>
<keyword evidence="1" id="KW-0472">Membrane</keyword>
<dbReference type="Proteomes" id="UP000598146">
    <property type="component" value="Unassembled WGS sequence"/>
</dbReference>
<keyword evidence="3" id="KW-1185">Reference proteome</keyword>
<gene>
    <name evidence="2" type="ORF">I4J89_23620</name>
</gene>
<sequence>MTVPRRPLEIAAVAELLSLAVLLVNLATAHVPQVTSLGGPVHGCAYLFVVILTAWHPAASRRTRLLAAIPGVGGLLATRALRAGRSQ</sequence>
<proteinExistence type="predicted"/>
<accession>A0A931CBN5</accession>
<comment type="caution">
    <text evidence="2">The sequence shown here is derived from an EMBL/GenBank/DDBJ whole genome shotgun (WGS) entry which is preliminary data.</text>
</comment>
<dbReference type="AlphaFoldDB" id="A0A931CBN5"/>
<keyword evidence="1" id="KW-1133">Transmembrane helix</keyword>
<evidence type="ECO:0000256" key="1">
    <source>
        <dbReference type="SAM" id="Phobius"/>
    </source>
</evidence>
<name>A0A931CBN5_9ACTN</name>
<protein>
    <submittedName>
        <fullName evidence="2">DUF3817 domain-containing protein</fullName>
    </submittedName>
</protein>
<evidence type="ECO:0000313" key="3">
    <source>
        <dbReference type="Proteomes" id="UP000598146"/>
    </source>
</evidence>
<evidence type="ECO:0000313" key="2">
    <source>
        <dbReference type="EMBL" id="MBG0564442.1"/>
    </source>
</evidence>